<dbReference type="Proteomes" id="UP000198480">
    <property type="component" value="Unassembled WGS sequence"/>
</dbReference>
<evidence type="ECO:0000313" key="2">
    <source>
        <dbReference type="EMBL" id="SNS32109.1"/>
    </source>
</evidence>
<evidence type="ECO:0000313" key="3">
    <source>
        <dbReference type="Proteomes" id="UP000198480"/>
    </source>
</evidence>
<keyword evidence="3" id="KW-1185">Reference proteome</keyword>
<accession>A0A239DIP9</accession>
<dbReference type="AlphaFoldDB" id="A0A239DIP9"/>
<proteinExistence type="predicted"/>
<name>A0A239DIP9_9BACT</name>
<sequence length="56" mass="6387">MNQTLQQEENIQSSENHISGEDKPQPYFSFVNTIADKAIALTEAIFFSKLNQNREA</sequence>
<dbReference type="EMBL" id="FZOK01000007">
    <property type="protein sequence ID" value="SNS32109.1"/>
    <property type="molecule type" value="Genomic_DNA"/>
</dbReference>
<gene>
    <name evidence="2" type="ORF">SAMN06295967_10772</name>
</gene>
<organism evidence="2 3">
    <name type="scientific">Belliella buryatensis</name>
    <dbReference type="NCBI Taxonomy" id="1500549"/>
    <lineage>
        <taxon>Bacteria</taxon>
        <taxon>Pseudomonadati</taxon>
        <taxon>Bacteroidota</taxon>
        <taxon>Cytophagia</taxon>
        <taxon>Cytophagales</taxon>
        <taxon>Cyclobacteriaceae</taxon>
        <taxon>Belliella</taxon>
    </lineage>
</organism>
<evidence type="ECO:0000256" key="1">
    <source>
        <dbReference type="SAM" id="MobiDB-lite"/>
    </source>
</evidence>
<reference evidence="3" key="1">
    <citation type="submission" date="2017-06" db="EMBL/GenBank/DDBJ databases">
        <authorList>
            <person name="Varghese N."/>
            <person name="Submissions S."/>
        </authorList>
    </citation>
    <scope>NUCLEOTIDE SEQUENCE [LARGE SCALE GENOMIC DNA]</scope>
    <source>
        <strain evidence="3">5C</strain>
    </source>
</reference>
<feature type="region of interest" description="Disordered" evidence="1">
    <location>
        <begin position="1"/>
        <end position="25"/>
    </location>
</feature>
<protein>
    <submittedName>
        <fullName evidence="2">Uncharacterized protein</fullName>
    </submittedName>
</protein>
<dbReference type="RefSeq" id="WP_170932458.1">
    <property type="nucleotide sequence ID" value="NZ_FZOK01000007.1"/>
</dbReference>
<feature type="compositionally biased region" description="Polar residues" evidence="1">
    <location>
        <begin position="1"/>
        <end position="17"/>
    </location>
</feature>